<organism evidence="6 7">
    <name type="scientific">Pacificimonas flava</name>
    <dbReference type="NCBI Taxonomy" id="1234595"/>
    <lineage>
        <taxon>Bacteria</taxon>
        <taxon>Pseudomonadati</taxon>
        <taxon>Pseudomonadota</taxon>
        <taxon>Alphaproteobacteria</taxon>
        <taxon>Sphingomonadales</taxon>
        <taxon>Sphingosinicellaceae</taxon>
        <taxon>Pacificimonas</taxon>
    </lineage>
</organism>
<proteinExistence type="predicted"/>
<evidence type="ECO:0000256" key="1">
    <source>
        <dbReference type="ARBA" id="ARBA00022448"/>
    </source>
</evidence>
<reference evidence="7" key="1">
    <citation type="submission" date="2017-05" db="EMBL/GenBank/DDBJ databases">
        <authorList>
            <person name="Lin X."/>
        </authorList>
    </citation>
    <scope>NUCLEOTIDE SEQUENCE [LARGE SCALE GENOMIC DNA]</scope>
    <source>
        <strain evidence="7">JLT2012</strain>
    </source>
</reference>
<dbReference type="Pfam" id="PF00085">
    <property type="entry name" value="Thioredoxin"/>
    <property type="match status" value="1"/>
</dbReference>
<dbReference type="Pfam" id="PF14561">
    <property type="entry name" value="TPR_20"/>
    <property type="match status" value="1"/>
</dbReference>
<dbReference type="PANTHER" id="PTHR45663">
    <property type="entry name" value="GEO12009P1"/>
    <property type="match status" value="1"/>
</dbReference>
<dbReference type="PROSITE" id="PS00194">
    <property type="entry name" value="THIOREDOXIN_1"/>
    <property type="match status" value="1"/>
</dbReference>
<dbReference type="Proteomes" id="UP000198462">
    <property type="component" value="Unassembled WGS sequence"/>
</dbReference>
<evidence type="ECO:0000313" key="6">
    <source>
        <dbReference type="EMBL" id="OWV32755.1"/>
    </source>
</evidence>
<sequence length="303" mass="32563">MATLTTPEGERAALEAFQRDVIEPSMSSLVILDFFAEWCGPCKQVGPVLEKVAADYADRGVKLVKIDVDKNQAVAAQFRVQSIPQIYAIYQGQPVADLTQARTEPQFRQFLDEILPKIGMEGGGESGEDDALAEHLSQARQFQAEGEHIEALKLYQALIQAHPQDEAVLGGAAVSLIALGDTAQAEGLIAAIPEDSQTAEVVQARKALALGDNAVDSAELGTLAEAVEAQPDDHDARIAYADALAGAGRGEEAADHYLESIRRDREHDEGAARKKLLELFEASGLGTSWVMAARRKLSSLLFS</sequence>
<feature type="domain" description="Thioredoxin" evidence="5">
    <location>
        <begin position="1"/>
        <end position="116"/>
    </location>
</feature>
<dbReference type="SUPFAM" id="SSF48452">
    <property type="entry name" value="TPR-like"/>
    <property type="match status" value="1"/>
</dbReference>
<dbReference type="Gene3D" id="3.40.30.10">
    <property type="entry name" value="Glutaredoxin"/>
    <property type="match status" value="1"/>
</dbReference>
<dbReference type="RefSeq" id="WP_088711548.1">
    <property type="nucleotide sequence ID" value="NZ_NFZT01000001.1"/>
</dbReference>
<accession>A0A219B348</accession>
<dbReference type="Gene3D" id="1.25.40.10">
    <property type="entry name" value="Tetratricopeptide repeat domain"/>
    <property type="match status" value="2"/>
</dbReference>
<evidence type="ECO:0000256" key="4">
    <source>
        <dbReference type="ARBA" id="ARBA00023284"/>
    </source>
</evidence>
<keyword evidence="3" id="KW-1015">Disulfide bond</keyword>
<name>A0A219B348_9SPHN</name>
<evidence type="ECO:0000313" key="7">
    <source>
        <dbReference type="Proteomes" id="UP000198462"/>
    </source>
</evidence>
<keyword evidence="4" id="KW-0676">Redox-active center</keyword>
<evidence type="ECO:0000259" key="5">
    <source>
        <dbReference type="PROSITE" id="PS51352"/>
    </source>
</evidence>
<dbReference type="Pfam" id="PF14559">
    <property type="entry name" value="TPR_19"/>
    <property type="match status" value="1"/>
</dbReference>
<dbReference type="InterPro" id="IPR036249">
    <property type="entry name" value="Thioredoxin-like_sf"/>
</dbReference>
<dbReference type="GO" id="GO:0015035">
    <property type="term" value="F:protein-disulfide reductase activity"/>
    <property type="evidence" value="ECO:0007669"/>
    <property type="project" value="TreeGrafter"/>
</dbReference>
<gene>
    <name evidence="6" type="ORF">B5C34_04345</name>
</gene>
<dbReference type="GO" id="GO:0005737">
    <property type="term" value="C:cytoplasm"/>
    <property type="evidence" value="ECO:0007669"/>
    <property type="project" value="TreeGrafter"/>
</dbReference>
<keyword evidence="7" id="KW-1185">Reference proteome</keyword>
<dbReference type="CDD" id="cd02947">
    <property type="entry name" value="TRX_family"/>
    <property type="match status" value="1"/>
</dbReference>
<dbReference type="PROSITE" id="PS51352">
    <property type="entry name" value="THIOREDOXIN_2"/>
    <property type="match status" value="1"/>
</dbReference>
<keyword evidence="2" id="KW-0249">Electron transport</keyword>
<dbReference type="PANTHER" id="PTHR45663:SF11">
    <property type="entry name" value="GEO12009P1"/>
    <property type="match status" value="1"/>
</dbReference>
<dbReference type="EMBL" id="NFZT01000001">
    <property type="protein sequence ID" value="OWV32755.1"/>
    <property type="molecule type" value="Genomic_DNA"/>
</dbReference>
<dbReference type="InterPro" id="IPR017937">
    <property type="entry name" value="Thioredoxin_CS"/>
</dbReference>
<dbReference type="AlphaFoldDB" id="A0A219B348"/>
<keyword evidence="1" id="KW-0813">Transport</keyword>
<evidence type="ECO:0000256" key="2">
    <source>
        <dbReference type="ARBA" id="ARBA00022982"/>
    </source>
</evidence>
<evidence type="ECO:0000256" key="3">
    <source>
        <dbReference type="ARBA" id="ARBA00023157"/>
    </source>
</evidence>
<protein>
    <recommendedName>
        <fullName evidence="5">Thioredoxin domain-containing protein</fullName>
    </recommendedName>
</protein>
<comment type="caution">
    <text evidence="6">The sequence shown here is derived from an EMBL/GenBank/DDBJ whole genome shotgun (WGS) entry which is preliminary data.</text>
</comment>
<dbReference type="InterPro" id="IPR013766">
    <property type="entry name" value="Thioredoxin_domain"/>
</dbReference>
<dbReference type="GO" id="GO:0006950">
    <property type="term" value="P:response to stress"/>
    <property type="evidence" value="ECO:0007669"/>
    <property type="project" value="UniProtKB-ARBA"/>
</dbReference>
<dbReference type="STRING" id="1234595.C725_0951"/>
<dbReference type="SUPFAM" id="SSF52833">
    <property type="entry name" value="Thioredoxin-like"/>
    <property type="match status" value="1"/>
</dbReference>
<dbReference type="InterPro" id="IPR011990">
    <property type="entry name" value="TPR-like_helical_dom_sf"/>
</dbReference>
<dbReference type="OrthoDB" id="9790390at2"/>